<evidence type="ECO:0000313" key="3">
    <source>
        <dbReference type="Proteomes" id="UP000494040"/>
    </source>
</evidence>
<proteinExistence type="predicted"/>
<dbReference type="Proteomes" id="UP000494040">
    <property type="component" value="Unassembled WGS sequence"/>
</dbReference>
<dbReference type="KEGG" id="clec:106669942"/>
<feature type="region of interest" description="Disordered" evidence="1">
    <location>
        <begin position="468"/>
        <end position="504"/>
    </location>
</feature>
<name>A0A8I6RZF7_CIMLE</name>
<accession>A0A8I6RZF7</accession>
<keyword evidence="3" id="KW-1185">Reference proteome</keyword>
<evidence type="ECO:0000256" key="1">
    <source>
        <dbReference type="SAM" id="MobiDB-lite"/>
    </source>
</evidence>
<dbReference type="EnsemblMetazoa" id="XM_014399847.2">
    <property type="protein sequence ID" value="XP_014255333.1"/>
    <property type="gene ID" value="LOC106669942"/>
</dbReference>
<organism evidence="2 3">
    <name type="scientific">Cimex lectularius</name>
    <name type="common">Bed bug</name>
    <name type="synonym">Acanthia lectularia</name>
    <dbReference type="NCBI Taxonomy" id="79782"/>
    <lineage>
        <taxon>Eukaryota</taxon>
        <taxon>Metazoa</taxon>
        <taxon>Ecdysozoa</taxon>
        <taxon>Arthropoda</taxon>
        <taxon>Hexapoda</taxon>
        <taxon>Insecta</taxon>
        <taxon>Pterygota</taxon>
        <taxon>Neoptera</taxon>
        <taxon>Paraneoptera</taxon>
        <taxon>Hemiptera</taxon>
        <taxon>Heteroptera</taxon>
        <taxon>Panheteroptera</taxon>
        <taxon>Cimicomorpha</taxon>
        <taxon>Cimicidae</taxon>
        <taxon>Cimex</taxon>
    </lineage>
</organism>
<protein>
    <submittedName>
        <fullName evidence="2">Uncharacterized protein</fullName>
    </submittedName>
</protein>
<evidence type="ECO:0000313" key="2">
    <source>
        <dbReference type="EnsemblMetazoa" id="XP_014255333.1"/>
    </source>
</evidence>
<feature type="compositionally biased region" description="Low complexity" evidence="1">
    <location>
        <begin position="439"/>
        <end position="452"/>
    </location>
</feature>
<feature type="region of interest" description="Disordered" evidence="1">
    <location>
        <begin position="392"/>
        <end position="452"/>
    </location>
</feature>
<feature type="compositionally biased region" description="Basic and acidic residues" evidence="1">
    <location>
        <begin position="468"/>
        <end position="492"/>
    </location>
</feature>
<feature type="compositionally biased region" description="Polar residues" evidence="1">
    <location>
        <begin position="397"/>
        <end position="423"/>
    </location>
</feature>
<sequence>MCVNFGKNVTTKSKFKKKSFIAKTMRNNFTDRSSSVCQLAQVSETKDAQAYQECPTGKLKKVDGVQICKRPISHEFNARPPINKEHTFVLDRSGKGPSNTAVSIVSRDAPIDSVIRRKSFKDLVSIIDGVLAAKAGGKFLLKLEINNRVRKNTHELNNVKKKGKFFSEVETQSSCFNTKILQTCRSVSVTELTGFVEHPRPPEEIHLMPVELAENYVLKDCSPRLLSSVGVKSKNQNPLDFKEKSLSELFKSTYSKCKQDDNVLTSNYVKKLREDFKEIEKHLSEDRDIISKAINYYKKLNDDSVTKYAVKDLFESQFISHLGSIGYHYRTIKKQIINLLKTDDQQILSDLHLINSLKTLRSKQIKQIPTIGWKGTKMDSYEEMSEKLEPLRITRVSGPSSLQSTSYSDEQSDIKSTGKSSVSEDNEETLELETSSNGSCASDTSCNSNTSTTDTSIVLSIKTVGKDEKTDKSKTVSEKALSEEAMSERTPKSESTSADEPPEDCLQVYQDETSGIIEWKDVDRLQKADAQLKIKQSLISSKLAEDKAIKKRRLLKNCYNPLKKKDNFRPIKLYIFNRRDPEQDRTFLKMIKNQPVRDDSNISVTHHNMKSNSNPSIKRKTVKLLCIADRKPSSFNGKNLRKNSFPKLNMPKKWNAINISDRSLAHYAAYLGQEKNFSKINIVQERSDLSKSEWKHQVTTVLERINRKFHICHDPQRPDNSVDSAFKSSSPAENCFKASSTYGEMTSRVSSKSTIPCKKRKTEAKRACLLM</sequence>
<reference evidence="2" key="1">
    <citation type="submission" date="2022-01" db="UniProtKB">
        <authorList>
            <consortium name="EnsemblMetazoa"/>
        </authorList>
    </citation>
    <scope>IDENTIFICATION</scope>
</reference>
<dbReference type="AlphaFoldDB" id="A0A8I6RZF7"/>
<gene>
    <name evidence="2" type="primary">106669942</name>
</gene>